<dbReference type="InParanoid" id="A0A2R6R6C7"/>
<accession>A0A2R6R6C7</accession>
<reference evidence="2 3" key="1">
    <citation type="submission" date="2017-07" db="EMBL/GenBank/DDBJ databases">
        <title>An improved, manually edited Actinidia chinensis var. chinensis (kiwifruit) genome highlights the challenges associated with draft genomes and gene prediction in plants.</title>
        <authorList>
            <person name="Pilkington S."/>
            <person name="Crowhurst R."/>
            <person name="Hilario E."/>
            <person name="Nardozza S."/>
            <person name="Fraser L."/>
            <person name="Peng Y."/>
            <person name="Gunaseelan K."/>
            <person name="Simpson R."/>
            <person name="Tahir J."/>
            <person name="Deroles S."/>
            <person name="Templeton K."/>
            <person name="Luo Z."/>
            <person name="Davy M."/>
            <person name="Cheng C."/>
            <person name="Mcneilage M."/>
            <person name="Scaglione D."/>
            <person name="Liu Y."/>
            <person name="Zhang Q."/>
            <person name="Datson P."/>
            <person name="De Silva N."/>
            <person name="Gardiner S."/>
            <person name="Bassett H."/>
            <person name="Chagne D."/>
            <person name="Mccallum J."/>
            <person name="Dzierzon H."/>
            <person name="Deng C."/>
            <person name="Wang Y.-Y."/>
            <person name="Barron N."/>
            <person name="Manako K."/>
            <person name="Bowen J."/>
            <person name="Foster T."/>
            <person name="Erridge Z."/>
            <person name="Tiffin H."/>
            <person name="Waite C."/>
            <person name="Davies K."/>
            <person name="Grierson E."/>
            <person name="Laing W."/>
            <person name="Kirk R."/>
            <person name="Chen X."/>
            <person name="Wood M."/>
            <person name="Montefiori M."/>
            <person name="Brummell D."/>
            <person name="Schwinn K."/>
            <person name="Catanach A."/>
            <person name="Fullerton C."/>
            <person name="Li D."/>
            <person name="Meiyalaghan S."/>
            <person name="Nieuwenhuizen N."/>
            <person name="Read N."/>
            <person name="Prakash R."/>
            <person name="Hunter D."/>
            <person name="Zhang H."/>
            <person name="Mckenzie M."/>
            <person name="Knabel M."/>
            <person name="Harris A."/>
            <person name="Allan A."/>
            <person name="Chen A."/>
            <person name="Janssen B."/>
            <person name="Plunkett B."/>
            <person name="Dwamena C."/>
            <person name="Voogd C."/>
            <person name="Leif D."/>
            <person name="Lafferty D."/>
            <person name="Souleyre E."/>
            <person name="Varkonyi-Gasic E."/>
            <person name="Gambi F."/>
            <person name="Hanley J."/>
            <person name="Yao J.-L."/>
            <person name="Cheung J."/>
            <person name="David K."/>
            <person name="Warren B."/>
            <person name="Marsh K."/>
            <person name="Snowden K."/>
            <person name="Lin-Wang K."/>
            <person name="Brian L."/>
            <person name="Martinez-Sanchez M."/>
            <person name="Wang M."/>
            <person name="Ileperuma N."/>
            <person name="Macnee N."/>
            <person name="Campin R."/>
            <person name="Mcatee P."/>
            <person name="Drummond R."/>
            <person name="Espley R."/>
            <person name="Ireland H."/>
            <person name="Wu R."/>
            <person name="Atkinson R."/>
            <person name="Karunairetnam S."/>
            <person name="Bulley S."/>
            <person name="Chunkath S."/>
            <person name="Hanley Z."/>
            <person name="Storey R."/>
            <person name="Thrimawithana A."/>
            <person name="Thomson S."/>
            <person name="David C."/>
            <person name="Testolin R."/>
        </authorList>
    </citation>
    <scope>NUCLEOTIDE SEQUENCE [LARGE SCALE GENOMIC DNA]</scope>
    <source>
        <strain evidence="3">cv. Red5</strain>
        <tissue evidence="2">Young leaf</tissue>
    </source>
</reference>
<evidence type="ECO:0000256" key="1">
    <source>
        <dbReference type="SAM" id="MobiDB-lite"/>
    </source>
</evidence>
<name>A0A2R6R6C7_ACTCC</name>
<proteinExistence type="predicted"/>
<protein>
    <submittedName>
        <fullName evidence="2">Cation/H(+) antiporter like</fullName>
    </submittedName>
</protein>
<dbReference type="Gramene" id="PSS21553">
    <property type="protein sequence ID" value="PSS21553"/>
    <property type="gene ID" value="CEY00_Acc10601"/>
</dbReference>
<feature type="compositionally biased region" description="Basic residues" evidence="1">
    <location>
        <begin position="1"/>
        <end position="11"/>
    </location>
</feature>
<reference evidence="3" key="2">
    <citation type="journal article" date="2018" name="BMC Genomics">
        <title>A manually annotated Actinidia chinensis var. chinensis (kiwifruit) genome highlights the challenges associated with draft genomes and gene prediction in plants.</title>
        <authorList>
            <person name="Pilkington S.M."/>
            <person name="Crowhurst R."/>
            <person name="Hilario E."/>
            <person name="Nardozza S."/>
            <person name="Fraser L."/>
            <person name="Peng Y."/>
            <person name="Gunaseelan K."/>
            <person name="Simpson R."/>
            <person name="Tahir J."/>
            <person name="Deroles S.C."/>
            <person name="Templeton K."/>
            <person name="Luo Z."/>
            <person name="Davy M."/>
            <person name="Cheng C."/>
            <person name="McNeilage M."/>
            <person name="Scaglione D."/>
            <person name="Liu Y."/>
            <person name="Zhang Q."/>
            <person name="Datson P."/>
            <person name="De Silva N."/>
            <person name="Gardiner S.E."/>
            <person name="Bassett H."/>
            <person name="Chagne D."/>
            <person name="McCallum J."/>
            <person name="Dzierzon H."/>
            <person name="Deng C."/>
            <person name="Wang Y.Y."/>
            <person name="Barron L."/>
            <person name="Manako K."/>
            <person name="Bowen J."/>
            <person name="Foster T.M."/>
            <person name="Erridge Z.A."/>
            <person name="Tiffin H."/>
            <person name="Waite C.N."/>
            <person name="Davies K.M."/>
            <person name="Grierson E.P."/>
            <person name="Laing W.A."/>
            <person name="Kirk R."/>
            <person name="Chen X."/>
            <person name="Wood M."/>
            <person name="Montefiori M."/>
            <person name="Brummell D.A."/>
            <person name="Schwinn K.E."/>
            <person name="Catanach A."/>
            <person name="Fullerton C."/>
            <person name="Li D."/>
            <person name="Meiyalaghan S."/>
            <person name="Nieuwenhuizen N."/>
            <person name="Read N."/>
            <person name="Prakash R."/>
            <person name="Hunter D."/>
            <person name="Zhang H."/>
            <person name="McKenzie M."/>
            <person name="Knabel M."/>
            <person name="Harris A."/>
            <person name="Allan A.C."/>
            <person name="Gleave A."/>
            <person name="Chen A."/>
            <person name="Janssen B.J."/>
            <person name="Plunkett B."/>
            <person name="Ampomah-Dwamena C."/>
            <person name="Voogd C."/>
            <person name="Leif D."/>
            <person name="Lafferty D."/>
            <person name="Souleyre E.J.F."/>
            <person name="Varkonyi-Gasic E."/>
            <person name="Gambi F."/>
            <person name="Hanley J."/>
            <person name="Yao J.L."/>
            <person name="Cheung J."/>
            <person name="David K.M."/>
            <person name="Warren B."/>
            <person name="Marsh K."/>
            <person name="Snowden K.C."/>
            <person name="Lin-Wang K."/>
            <person name="Brian L."/>
            <person name="Martinez-Sanchez M."/>
            <person name="Wang M."/>
            <person name="Ileperuma N."/>
            <person name="Macnee N."/>
            <person name="Campin R."/>
            <person name="McAtee P."/>
            <person name="Drummond R.S.M."/>
            <person name="Espley R.V."/>
            <person name="Ireland H.S."/>
            <person name="Wu R."/>
            <person name="Atkinson R.G."/>
            <person name="Karunairetnam S."/>
            <person name="Bulley S."/>
            <person name="Chunkath S."/>
            <person name="Hanley Z."/>
            <person name="Storey R."/>
            <person name="Thrimawithana A.H."/>
            <person name="Thomson S."/>
            <person name="David C."/>
            <person name="Testolin R."/>
            <person name="Huang H."/>
            <person name="Hellens R.P."/>
            <person name="Schaffer R.J."/>
        </authorList>
    </citation>
    <scope>NUCLEOTIDE SEQUENCE [LARGE SCALE GENOMIC DNA]</scope>
    <source>
        <strain evidence="3">cv. Red5</strain>
    </source>
</reference>
<keyword evidence="3" id="KW-1185">Reference proteome</keyword>
<gene>
    <name evidence="2" type="ORF">CEY00_Acc10601</name>
</gene>
<sequence length="220" mass="24217">MTKKRGSRKPVMKSCSLSTRLAARGPGGKNKPKTNAPKVGCTPMQSVMKPKIITPARMVDVVKLLKLSSSGVLLIANHAIPGRTTKKQKTTYTVLLRITQMLVLKAVCVSAKEMANTKRVDPKISLKRAAGLAILPISVSRSLSSARTRAITGSAVVEREREKKIINVSCRMVVLSCRRKEKAQPMRKGKKIPEMAKSKPFFPFFRMTERSISSPTMKAK</sequence>
<comment type="caution">
    <text evidence="2">The sequence shown here is derived from an EMBL/GenBank/DDBJ whole genome shotgun (WGS) entry which is preliminary data.</text>
</comment>
<dbReference type="Proteomes" id="UP000241394">
    <property type="component" value="Chromosome LG9"/>
</dbReference>
<feature type="region of interest" description="Disordered" evidence="1">
    <location>
        <begin position="1"/>
        <end position="39"/>
    </location>
</feature>
<dbReference type="AlphaFoldDB" id="A0A2R6R6C7"/>
<dbReference type="EMBL" id="NKQK01000009">
    <property type="protein sequence ID" value="PSS21553.1"/>
    <property type="molecule type" value="Genomic_DNA"/>
</dbReference>
<evidence type="ECO:0000313" key="3">
    <source>
        <dbReference type="Proteomes" id="UP000241394"/>
    </source>
</evidence>
<evidence type="ECO:0000313" key="2">
    <source>
        <dbReference type="EMBL" id="PSS21553.1"/>
    </source>
</evidence>
<organism evidence="2 3">
    <name type="scientific">Actinidia chinensis var. chinensis</name>
    <name type="common">Chinese soft-hair kiwi</name>
    <dbReference type="NCBI Taxonomy" id="1590841"/>
    <lineage>
        <taxon>Eukaryota</taxon>
        <taxon>Viridiplantae</taxon>
        <taxon>Streptophyta</taxon>
        <taxon>Embryophyta</taxon>
        <taxon>Tracheophyta</taxon>
        <taxon>Spermatophyta</taxon>
        <taxon>Magnoliopsida</taxon>
        <taxon>eudicotyledons</taxon>
        <taxon>Gunneridae</taxon>
        <taxon>Pentapetalae</taxon>
        <taxon>asterids</taxon>
        <taxon>Ericales</taxon>
        <taxon>Actinidiaceae</taxon>
        <taxon>Actinidia</taxon>
    </lineage>
</organism>
<dbReference type="OrthoDB" id="10489535at2759"/>